<proteinExistence type="predicted"/>
<dbReference type="EMBL" id="LR796174">
    <property type="protein sequence ID" value="CAB4123747.1"/>
    <property type="molecule type" value="Genomic_DNA"/>
</dbReference>
<gene>
    <name evidence="1" type="ORF">UFOVP46_86</name>
</gene>
<protein>
    <submittedName>
        <fullName evidence="1">Uncharacterized protein</fullName>
    </submittedName>
</protein>
<organism evidence="1">
    <name type="scientific">uncultured Caudovirales phage</name>
    <dbReference type="NCBI Taxonomy" id="2100421"/>
    <lineage>
        <taxon>Viruses</taxon>
        <taxon>Duplodnaviria</taxon>
        <taxon>Heunggongvirae</taxon>
        <taxon>Uroviricota</taxon>
        <taxon>Caudoviricetes</taxon>
        <taxon>Peduoviridae</taxon>
        <taxon>Maltschvirus</taxon>
        <taxon>Maltschvirus maltsch</taxon>
    </lineage>
</organism>
<accession>A0A6J5KS57</accession>
<evidence type="ECO:0000313" key="1">
    <source>
        <dbReference type="EMBL" id="CAB4123747.1"/>
    </source>
</evidence>
<name>A0A6J5KS57_9CAUD</name>
<sequence length="88" mass="10181">MSSYSKCQFCGSVEYTFFYAPRICGMCGISYDAGQEEAKERILKLLEEHTPYFTENVATECNGCDWQWNYLDDSCHQDHFIAIIKGEN</sequence>
<reference evidence="1" key="1">
    <citation type="submission" date="2020-04" db="EMBL/GenBank/DDBJ databases">
        <authorList>
            <person name="Chiriac C."/>
            <person name="Salcher M."/>
            <person name="Ghai R."/>
            <person name="Kavagutti S V."/>
        </authorList>
    </citation>
    <scope>NUCLEOTIDE SEQUENCE</scope>
</reference>